<dbReference type="GO" id="GO:0016020">
    <property type="term" value="C:membrane"/>
    <property type="evidence" value="ECO:0007669"/>
    <property type="project" value="UniProtKB-SubCell"/>
</dbReference>
<dbReference type="Gene3D" id="1.20.1250.20">
    <property type="entry name" value="MFS general substrate transporter like domains"/>
    <property type="match status" value="1"/>
</dbReference>
<sequence>ADDIEDVRSVLRVCLLFTPIPVFYALFDQSGSRWTYQATLMNGSLGPFGTIQPDQMQALNSLFVLLFIPLFEEVIYPAFARCNLLI</sequence>
<dbReference type="GO" id="GO:0022857">
    <property type="term" value="F:transmembrane transporter activity"/>
    <property type="evidence" value="ECO:0007669"/>
    <property type="project" value="InterPro"/>
</dbReference>
<evidence type="ECO:0000256" key="3">
    <source>
        <dbReference type="ARBA" id="ARBA00022989"/>
    </source>
</evidence>
<comment type="caution">
    <text evidence="5">The sequence shown here is derived from an EMBL/GenBank/DDBJ whole genome shotgun (WGS) entry which is preliminary data.</text>
</comment>
<evidence type="ECO:0000256" key="1">
    <source>
        <dbReference type="ARBA" id="ARBA00004141"/>
    </source>
</evidence>
<gene>
    <name evidence="5" type="ORF">KXQ929_LOCUS47598</name>
</gene>
<name>A0A820KD63_9BILA</name>
<protein>
    <submittedName>
        <fullName evidence="5">Uncharacterized protein</fullName>
    </submittedName>
</protein>
<feature type="non-terminal residue" evidence="5">
    <location>
        <position position="1"/>
    </location>
</feature>
<evidence type="ECO:0000256" key="2">
    <source>
        <dbReference type="ARBA" id="ARBA00022692"/>
    </source>
</evidence>
<dbReference type="AlphaFoldDB" id="A0A820KD63"/>
<dbReference type="InterPro" id="IPR036259">
    <property type="entry name" value="MFS_trans_sf"/>
</dbReference>
<evidence type="ECO:0000313" key="5">
    <source>
        <dbReference type="EMBL" id="CAF4338918.1"/>
    </source>
</evidence>
<keyword evidence="3" id="KW-1133">Transmembrane helix</keyword>
<dbReference type="EMBL" id="CAJOBB010017424">
    <property type="protein sequence ID" value="CAF4338918.1"/>
    <property type="molecule type" value="Genomic_DNA"/>
</dbReference>
<accession>A0A820KD63</accession>
<keyword evidence="2" id="KW-0812">Transmembrane</keyword>
<feature type="non-terminal residue" evidence="5">
    <location>
        <position position="86"/>
    </location>
</feature>
<dbReference type="InterPro" id="IPR000109">
    <property type="entry name" value="POT_fam"/>
</dbReference>
<proteinExistence type="predicted"/>
<dbReference type="Proteomes" id="UP000663868">
    <property type="component" value="Unassembled WGS sequence"/>
</dbReference>
<comment type="subcellular location">
    <subcellularLocation>
        <location evidence="1">Membrane</location>
        <topology evidence="1">Multi-pass membrane protein</topology>
    </subcellularLocation>
</comment>
<organism evidence="5 6">
    <name type="scientific">Adineta steineri</name>
    <dbReference type="NCBI Taxonomy" id="433720"/>
    <lineage>
        <taxon>Eukaryota</taxon>
        <taxon>Metazoa</taxon>
        <taxon>Spiralia</taxon>
        <taxon>Gnathifera</taxon>
        <taxon>Rotifera</taxon>
        <taxon>Eurotatoria</taxon>
        <taxon>Bdelloidea</taxon>
        <taxon>Adinetida</taxon>
        <taxon>Adinetidae</taxon>
        <taxon>Adineta</taxon>
    </lineage>
</organism>
<evidence type="ECO:0000256" key="4">
    <source>
        <dbReference type="ARBA" id="ARBA00023136"/>
    </source>
</evidence>
<evidence type="ECO:0000313" key="6">
    <source>
        <dbReference type="Proteomes" id="UP000663868"/>
    </source>
</evidence>
<dbReference type="Pfam" id="PF00854">
    <property type="entry name" value="PTR2"/>
    <property type="match status" value="1"/>
</dbReference>
<reference evidence="5" key="1">
    <citation type="submission" date="2021-02" db="EMBL/GenBank/DDBJ databases">
        <authorList>
            <person name="Nowell W R."/>
        </authorList>
    </citation>
    <scope>NUCLEOTIDE SEQUENCE</scope>
</reference>
<keyword evidence="4" id="KW-0472">Membrane</keyword>